<sequence length="520" mass="58422">MAGFDEVSQLKPYKSMWRIKVKIIRMWKQYTAQGGETIEMVLVDSKGDKIHASVKKDLVEQFDPVLMEGFTKILINFAVTHAWGSYRTTKHAYKIAFVSTTKVRSCEELPMNLTGFTPVKFLDVLDGSLNTDYLVDVIGQIVEYSHVEIVSVNGKDTEKIAVELRNENDVRLTIVLWGKFAMNVSDAIQLRADHAVVCVLRFGKIKVWKFKDRSVSNANNVSDIAINPSMNEVQAFLALLPKDGLPLAIVEAKALPMVSMISEKEEFFIHTPRKTISEVLESRQTERCIVMCTIAAIESDMGWFYLSCKVCSKKVQTVPNDNDDGGFKYFCTKCKVYTPKMLPRYKLHLVVLDNTSNTKFLLFDNLGLQLLNQPCIELTGKVTDEVQNPDALPIALTNLVSKTYLFKIVIEKENYLYKHDTYKVLKIITNSDMISEFDVNHYPSGSESTVCPQFSNVSEAPEGSMMILGSSSQVSESNSLTPAKRSGTPIMNLEESFDQNSITKTNTAVGIKKEKIEKSG</sequence>
<evidence type="ECO:0000259" key="7">
    <source>
        <dbReference type="Pfam" id="PF08646"/>
    </source>
</evidence>
<dbReference type="PANTHER" id="PTHR47165">
    <property type="entry name" value="OS03G0429900 PROTEIN"/>
    <property type="match status" value="1"/>
</dbReference>
<accession>A0ABQ7ZRP4</accession>
<dbReference type="Pfam" id="PF08646">
    <property type="entry name" value="Rep_fac-A_C"/>
    <property type="match status" value="1"/>
</dbReference>
<protein>
    <recommendedName>
        <fullName evidence="10">Replication factor A C-terminal domain-containing protein</fullName>
    </recommendedName>
</protein>
<name>A0ABQ7ZRP4_BRANA</name>
<dbReference type="InterPro" id="IPR047192">
    <property type="entry name" value="Euk_RPA1_DBD_C"/>
</dbReference>
<dbReference type="EMBL" id="JAGKQM010000014">
    <property type="protein sequence ID" value="KAH0882712.1"/>
    <property type="molecule type" value="Genomic_DNA"/>
</dbReference>
<organism evidence="8 9">
    <name type="scientific">Brassica napus</name>
    <name type="common">Rape</name>
    <dbReference type="NCBI Taxonomy" id="3708"/>
    <lineage>
        <taxon>Eukaryota</taxon>
        <taxon>Viridiplantae</taxon>
        <taxon>Streptophyta</taxon>
        <taxon>Embryophyta</taxon>
        <taxon>Tracheophyta</taxon>
        <taxon>Spermatophyta</taxon>
        <taxon>Magnoliopsida</taxon>
        <taxon>eudicotyledons</taxon>
        <taxon>Gunneridae</taxon>
        <taxon>Pentapetalae</taxon>
        <taxon>rosids</taxon>
        <taxon>malvids</taxon>
        <taxon>Brassicales</taxon>
        <taxon>Brassicaceae</taxon>
        <taxon>Brassiceae</taxon>
        <taxon>Brassica</taxon>
    </lineage>
</organism>
<dbReference type="Pfam" id="PF02721">
    <property type="entry name" value="DUF223"/>
    <property type="match status" value="1"/>
</dbReference>
<dbReference type="InterPro" id="IPR013955">
    <property type="entry name" value="Rep_factor-A_C"/>
</dbReference>
<comment type="similarity">
    <text evidence="1">Belongs to the replication factor A protein 1 family.</text>
</comment>
<dbReference type="CDD" id="cd04481">
    <property type="entry name" value="RPA1_DBD_B_like"/>
    <property type="match status" value="1"/>
</dbReference>
<evidence type="ECO:0000256" key="3">
    <source>
        <dbReference type="ARBA" id="ARBA00022771"/>
    </source>
</evidence>
<dbReference type="PANTHER" id="PTHR47165:SF4">
    <property type="entry name" value="OS03G0429900 PROTEIN"/>
    <property type="match status" value="1"/>
</dbReference>
<dbReference type="Proteomes" id="UP000824890">
    <property type="component" value="Unassembled WGS sequence"/>
</dbReference>
<evidence type="ECO:0000313" key="8">
    <source>
        <dbReference type="EMBL" id="KAH0882712.1"/>
    </source>
</evidence>
<dbReference type="CDD" id="cd04476">
    <property type="entry name" value="RPA1_DBD_C"/>
    <property type="match status" value="1"/>
</dbReference>
<feature type="domain" description="Replication factor A C-terminal" evidence="7">
    <location>
        <begin position="290"/>
        <end position="417"/>
    </location>
</feature>
<evidence type="ECO:0000256" key="4">
    <source>
        <dbReference type="ARBA" id="ARBA00022833"/>
    </source>
</evidence>
<dbReference type="InterPro" id="IPR003871">
    <property type="entry name" value="RFA1B/D_OB_1st"/>
</dbReference>
<evidence type="ECO:0000259" key="6">
    <source>
        <dbReference type="Pfam" id="PF02721"/>
    </source>
</evidence>
<dbReference type="CDD" id="cd04480">
    <property type="entry name" value="RPA1_DBD_A_like"/>
    <property type="match status" value="1"/>
</dbReference>
<evidence type="ECO:0008006" key="10">
    <source>
        <dbReference type="Google" id="ProtNLM"/>
    </source>
</evidence>
<evidence type="ECO:0000256" key="2">
    <source>
        <dbReference type="ARBA" id="ARBA00022723"/>
    </source>
</evidence>
<gene>
    <name evidence="8" type="ORF">HID58_058808</name>
</gene>
<dbReference type="SUPFAM" id="SSF50249">
    <property type="entry name" value="Nucleic acid-binding proteins"/>
    <property type="match status" value="3"/>
</dbReference>
<keyword evidence="9" id="KW-1185">Reference proteome</keyword>
<dbReference type="InterPro" id="IPR012340">
    <property type="entry name" value="NA-bd_OB-fold"/>
</dbReference>
<comment type="caution">
    <text evidence="8">The sequence shown here is derived from an EMBL/GenBank/DDBJ whole genome shotgun (WGS) entry which is preliminary data.</text>
</comment>
<keyword evidence="5" id="KW-0238">DNA-binding</keyword>
<keyword evidence="3" id="KW-0863">Zinc-finger</keyword>
<evidence type="ECO:0000256" key="1">
    <source>
        <dbReference type="ARBA" id="ARBA00005690"/>
    </source>
</evidence>
<feature type="domain" description="Replication protein A 70 kDa DNA-binding subunit B/D first OB fold" evidence="6">
    <location>
        <begin position="3"/>
        <end position="106"/>
    </location>
</feature>
<dbReference type="Gene3D" id="2.40.50.140">
    <property type="entry name" value="Nucleic acid-binding proteins"/>
    <property type="match status" value="3"/>
</dbReference>
<keyword evidence="2" id="KW-0479">Metal-binding</keyword>
<keyword evidence="4" id="KW-0862">Zinc</keyword>
<evidence type="ECO:0000256" key="5">
    <source>
        <dbReference type="ARBA" id="ARBA00023125"/>
    </source>
</evidence>
<evidence type="ECO:0000313" key="9">
    <source>
        <dbReference type="Proteomes" id="UP000824890"/>
    </source>
</evidence>
<reference evidence="8 9" key="1">
    <citation type="submission" date="2021-05" db="EMBL/GenBank/DDBJ databases">
        <title>Genome Assembly of Synthetic Allotetraploid Brassica napus Reveals Homoeologous Exchanges between Subgenomes.</title>
        <authorList>
            <person name="Davis J.T."/>
        </authorList>
    </citation>
    <scope>NUCLEOTIDE SEQUENCE [LARGE SCALE GENOMIC DNA]</scope>
    <source>
        <strain evidence="9">cv. Da-Ae</strain>
        <tissue evidence="8">Seedling</tissue>
    </source>
</reference>
<proteinExistence type="inferred from homology"/>